<dbReference type="Pfam" id="PF13444">
    <property type="entry name" value="Acetyltransf_5"/>
    <property type="match status" value="1"/>
</dbReference>
<sequence length="283" mass="31801">MGELKDSLVKDFQRYFGVELATSQSQLDETFAVRYRVYCEEFAYEPKDRFPQALERDDFDDRSWHCLVRHRGTGLAAGCVRLVYCNQGDDLPLERFCREAVAAGDLAELERSRSVAAEVSRLAVDGRFRRRPGEDATRYGHLTALDVSHREARTFSLVAVAAYLSACAVAALDGREVVYAMMEPFLPRLLKRSGIYFNPAGQEVDYHGLRAPYMIRTEDALGSMLPDLRSLYQAIEDEFSAEFKPAVAGAPGVRPQGRRAAREWRQRVASALSFPGVRAPCCD</sequence>
<dbReference type="Gene3D" id="3.40.630.30">
    <property type="match status" value="1"/>
</dbReference>
<keyword evidence="2" id="KW-1185">Reference proteome</keyword>
<dbReference type="Proteomes" id="UP000664303">
    <property type="component" value="Unassembled WGS sequence"/>
</dbReference>
<keyword evidence="1" id="KW-0808">Transferase</keyword>
<dbReference type="SUPFAM" id="SSF55729">
    <property type="entry name" value="Acyl-CoA N-acyltransferases (Nat)"/>
    <property type="match status" value="1"/>
</dbReference>
<gene>
    <name evidence="1" type="ORF">JYP50_12760</name>
</gene>
<dbReference type="InterPro" id="IPR022484">
    <property type="entry name" value="PEP-CTERM/exosrtase_acylTfrase"/>
</dbReference>
<protein>
    <submittedName>
        <fullName evidence="1">PEP-CTERM/exosortase system-associated acyltransferase</fullName>
    </submittedName>
</protein>
<comment type="caution">
    <text evidence="1">The sequence shown here is derived from an EMBL/GenBank/DDBJ whole genome shotgun (WGS) entry which is preliminary data.</text>
</comment>
<dbReference type="NCBIfam" id="TIGR03694">
    <property type="entry name" value="exosort_acyl"/>
    <property type="match status" value="1"/>
</dbReference>
<dbReference type="EMBL" id="JAFKCZ010000008">
    <property type="protein sequence ID" value="MBN7797472.1"/>
    <property type="molecule type" value="Genomic_DNA"/>
</dbReference>
<organism evidence="1 2">
    <name type="scientific">Parahaliea mediterranea</name>
    <dbReference type="NCBI Taxonomy" id="651086"/>
    <lineage>
        <taxon>Bacteria</taxon>
        <taxon>Pseudomonadati</taxon>
        <taxon>Pseudomonadota</taxon>
        <taxon>Gammaproteobacteria</taxon>
        <taxon>Cellvibrionales</taxon>
        <taxon>Halieaceae</taxon>
        <taxon>Parahaliea</taxon>
    </lineage>
</organism>
<name>A0A939DHB1_9GAMM</name>
<reference evidence="1" key="1">
    <citation type="submission" date="2021-02" db="EMBL/GenBank/DDBJ databases">
        <title>PHA producing bacteria isolated from coastal sediment in Guangdong, Shenzhen.</title>
        <authorList>
            <person name="Zheng W."/>
            <person name="Yu S."/>
            <person name="Huang Y."/>
        </authorList>
    </citation>
    <scope>NUCLEOTIDE SEQUENCE</scope>
    <source>
        <strain evidence="1">TN14-10</strain>
    </source>
</reference>
<dbReference type="GO" id="GO:0016746">
    <property type="term" value="F:acyltransferase activity"/>
    <property type="evidence" value="ECO:0007669"/>
    <property type="project" value="UniProtKB-KW"/>
</dbReference>
<dbReference type="InterPro" id="IPR016181">
    <property type="entry name" value="Acyl_CoA_acyltransferase"/>
</dbReference>
<proteinExistence type="predicted"/>
<evidence type="ECO:0000313" key="1">
    <source>
        <dbReference type="EMBL" id="MBN7797472.1"/>
    </source>
</evidence>
<evidence type="ECO:0000313" key="2">
    <source>
        <dbReference type="Proteomes" id="UP000664303"/>
    </source>
</evidence>
<dbReference type="RefSeq" id="WP_206560917.1">
    <property type="nucleotide sequence ID" value="NZ_JAFKCZ010000008.1"/>
</dbReference>
<accession>A0A939DHB1</accession>
<keyword evidence="1" id="KW-0012">Acyltransferase</keyword>
<dbReference type="AlphaFoldDB" id="A0A939DHB1"/>